<dbReference type="Gene3D" id="1.20.120.640">
    <property type="entry name" value="Anticodon-binding domain of a subclass of class I aminoacyl-tRNA synthetases"/>
    <property type="match status" value="1"/>
</dbReference>
<sequence>MSNEIKLFDTFERKKRVFVPLEHGKVKIYTCGPTVYDYPHIGNLRAYVFTDILRRMFEFNGYKVTQVINVTDVGHLRSDADEGEDKVEARAREQKRSAWEITDFFTNLFKQNLISLNIGSPTILSKATDHITEQIALVERLEKLGYTYKTSDGVYFDTSKLAEYGHLARLDIDGMMPGVRVEKNPEKRNPTDFALWKFSPKDQKRQMEWNSHWGVGFPGWHVECSAMAMKYLGETIDVHTGGVDHIPIHHTNEIAQSETATGKQFARYWMHVAFLTVNGGKMSKSLGNFFTLQDIVDKGYDPLSFRYLLLTAKYSAGLNFTWNSLDGAQKTLSSLRERIYEWKDTNAEPDESILGKFRSYINDDLNTPKAIALLWKTVGLSISTAVKKATFAELDKALGLGLIQTKEDDIPETIRILVVKREALRKEKKWNEADKVRIELESQGYRIQDTKEGSRIKR</sequence>
<feature type="domain" description="tRNA synthetases class I catalytic" evidence="10">
    <location>
        <begin position="18"/>
        <end position="328"/>
    </location>
</feature>
<dbReference type="GO" id="GO:0005524">
    <property type="term" value="F:ATP binding"/>
    <property type="evidence" value="ECO:0007669"/>
    <property type="project" value="UniProtKB-UniRule"/>
</dbReference>
<name>A0A1G2FK80_9BACT</name>
<dbReference type="NCBIfam" id="TIGR00435">
    <property type="entry name" value="cysS"/>
    <property type="match status" value="1"/>
</dbReference>
<evidence type="ECO:0000256" key="1">
    <source>
        <dbReference type="ARBA" id="ARBA00011245"/>
    </source>
</evidence>
<evidence type="ECO:0000313" key="12">
    <source>
        <dbReference type="Proteomes" id="UP000178787"/>
    </source>
</evidence>
<keyword evidence="2 9" id="KW-0436">Ligase</keyword>
<evidence type="ECO:0000256" key="3">
    <source>
        <dbReference type="ARBA" id="ARBA00022723"/>
    </source>
</evidence>
<accession>A0A1G2FK80</accession>
<dbReference type="GO" id="GO:0004817">
    <property type="term" value="F:cysteine-tRNA ligase activity"/>
    <property type="evidence" value="ECO:0007669"/>
    <property type="project" value="UniProtKB-UniRule"/>
</dbReference>
<dbReference type="GO" id="GO:0006423">
    <property type="term" value="P:cysteinyl-tRNA aminoacylation"/>
    <property type="evidence" value="ECO:0007669"/>
    <property type="project" value="UniProtKB-UniRule"/>
</dbReference>
<feature type="binding site" evidence="9">
    <location>
        <position position="224"/>
    </location>
    <ligand>
        <name>Zn(2+)</name>
        <dbReference type="ChEBI" id="CHEBI:29105"/>
    </ligand>
</feature>
<evidence type="ECO:0000259" key="10">
    <source>
        <dbReference type="Pfam" id="PF01406"/>
    </source>
</evidence>
<dbReference type="EC" id="6.1.1.16" evidence="9"/>
<feature type="binding site" evidence="9">
    <location>
        <position position="253"/>
    </location>
    <ligand>
        <name>Zn(2+)</name>
        <dbReference type="ChEBI" id="CHEBI:29105"/>
    </ligand>
</feature>
<keyword evidence="9" id="KW-0963">Cytoplasm</keyword>
<dbReference type="AlphaFoldDB" id="A0A1G2FK80"/>
<dbReference type="InterPro" id="IPR014729">
    <property type="entry name" value="Rossmann-like_a/b/a_fold"/>
</dbReference>
<dbReference type="PANTHER" id="PTHR10890:SF3">
    <property type="entry name" value="CYSTEINE--TRNA LIGASE, CYTOPLASMIC"/>
    <property type="match status" value="1"/>
</dbReference>
<keyword evidence="6 9" id="KW-0067">ATP-binding</keyword>
<gene>
    <name evidence="9" type="primary">cysS</name>
    <name evidence="11" type="ORF">A3A94_03220</name>
</gene>
<dbReference type="STRING" id="1802000.A3A94_03220"/>
<comment type="catalytic activity">
    <reaction evidence="9">
        <text>tRNA(Cys) + L-cysteine + ATP = L-cysteinyl-tRNA(Cys) + AMP + diphosphate</text>
        <dbReference type="Rhea" id="RHEA:17773"/>
        <dbReference type="Rhea" id="RHEA-COMP:9661"/>
        <dbReference type="Rhea" id="RHEA-COMP:9679"/>
        <dbReference type="ChEBI" id="CHEBI:30616"/>
        <dbReference type="ChEBI" id="CHEBI:33019"/>
        <dbReference type="ChEBI" id="CHEBI:35235"/>
        <dbReference type="ChEBI" id="CHEBI:78442"/>
        <dbReference type="ChEBI" id="CHEBI:78517"/>
        <dbReference type="ChEBI" id="CHEBI:456215"/>
        <dbReference type="EC" id="6.1.1.16"/>
    </reaction>
</comment>
<dbReference type="InterPro" id="IPR032678">
    <property type="entry name" value="tRNA-synt_1_cat_dom"/>
</dbReference>
<comment type="similarity">
    <text evidence="9">Belongs to the class-I aminoacyl-tRNA synthetase family.</text>
</comment>
<dbReference type="EMBL" id="MHNE01000030">
    <property type="protein sequence ID" value="OGZ37931.1"/>
    <property type="molecule type" value="Genomic_DNA"/>
</dbReference>
<dbReference type="Gene3D" id="3.40.50.620">
    <property type="entry name" value="HUPs"/>
    <property type="match status" value="1"/>
</dbReference>
<feature type="binding site" evidence="9">
    <location>
        <position position="249"/>
    </location>
    <ligand>
        <name>Zn(2+)</name>
        <dbReference type="ChEBI" id="CHEBI:29105"/>
    </ligand>
</feature>
<dbReference type="CDD" id="cd00672">
    <property type="entry name" value="CysRS_core"/>
    <property type="match status" value="1"/>
</dbReference>
<evidence type="ECO:0000256" key="9">
    <source>
        <dbReference type="HAMAP-Rule" id="MF_00041"/>
    </source>
</evidence>
<dbReference type="PANTHER" id="PTHR10890">
    <property type="entry name" value="CYSTEINYL-TRNA SYNTHETASE"/>
    <property type="match status" value="1"/>
</dbReference>
<comment type="subcellular location">
    <subcellularLocation>
        <location evidence="9">Cytoplasm</location>
    </subcellularLocation>
</comment>
<dbReference type="InterPro" id="IPR024909">
    <property type="entry name" value="Cys-tRNA/MSH_ligase"/>
</dbReference>
<keyword evidence="8 9" id="KW-0030">Aminoacyl-tRNA synthetase</keyword>
<keyword evidence="5 9" id="KW-0862">Zinc</keyword>
<evidence type="ECO:0000256" key="2">
    <source>
        <dbReference type="ARBA" id="ARBA00022598"/>
    </source>
</evidence>
<comment type="caution">
    <text evidence="11">The sequence shown here is derived from an EMBL/GenBank/DDBJ whole genome shotgun (WGS) entry which is preliminary data.</text>
</comment>
<dbReference type="InterPro" id="IPR015803">
    <property type="entry name" value="Cys-tRNA-ligase"/>
</dbReference>
<feature type="binding site" evidence="9">
    <location>
        <position position="31"/>
    </location>
    <ligand>
        <name>Zn(2+)</name>
        <dbReference type="ChEBI" id="CHEBI:29105"/>
    </ligand>
</feature>
<dbReference type="Pfam" id="PF01406">
    <property type="entry name" value="tRNA-synt_1e"/>
    <property type="match status" value="1"/>
</dbReference>
<reference evidence="11 12" key="1">
    <citation type="journal article" date="2016" name="Nat. Commun.">
        <title>Thousands of microbial genomes shed light on interconnected biogeochemical processes in an aquifer system.</title>
        <authorList>
            <person name="Anantharaman K."/>
            <person name="Brown C.T."/>
            <person name="Hug L.A."/>
            <person name="Sharon I."/>
            <person name="Castelle C.J."/>
            <person name="Probst A.J."/>
            <person name="Thomas B.C."/>
            <person name="Singh A."/>
            <person name="Wilkins M.J."/>
            <person name="Karaoz U."/>
            <person name="Brodie E.L."/>
            <person name="Williams K.H."/>
            <person name="Hubbard S.S."/>
            <person name="Banfield J.F."/>
        </authorList>
    </citation>
    <scope>NUCLEOTIDE SEQUENCE [LARGE SCALE GENOMIC DNA]</scope>
</reference>
<comment type="subunit">
    <text evidence="1 9">Monomer.</text>
</comment>
<dbReference type="GO" id="GO:0008270">
    <property type="term" value="F:zinc ion binding"/>
    <property type="evidence" value="ECO:0007669"/>
    <property type="project" value="UniProtKB-UniRule"/>
</dbReference>
<keyword evidence="3 9" id="KW-0479">Metal-binding</keyword>
<evidence type="ECO:0000256" key="4">
    <source>
        <dbReference type="ARBA" id="ARBA00022741"/>
    </source>
</evidence>
<feature type="binding site" evidence="9">
    <location>
        <position position="284"/>
    </location>
    <ligand>
        <name>ATP</name>
        <dbReference type="ChEBI" id="CHEBI:30616"/>
    </ligand>
</feature>
<protein>
    <recommendedName>
        <fullName evidence="9">Cysteine--tRNA ligase</fullName>
        <ecNumber evidence="9">6.1.1.16</ecNumber>
    </recommendedName>
    <alternativeName>
        <fullName evidence="9">Cysteinyl-tRNA synthetase</fullName>
        <shortName evidence="9">CysRS</shortName>
    </alternativeName>
</protein>
<evidence type="ECO:0000256" key="6">
    <source>
        <dbReference type="ARBA" id="ARBA00022840"/>
    </source>
</evidence>
<dbReference type="PRINTS" id="PR00983">
    <property type="entry name" value="TRNASYNTHCYS"/>
</dbReference>
<comment type="cofactor">
    <cofactor evidence="9">
        <name>Zn(2+)</name>
        <dbReference type="ChEBI" id="CHEBI:29105"/>
    </cofactor>
    <text evidence="9">Binds 1 zinc ion per subunit.</text>
</comment>
<dbReference type="GO" id="GO:0005829">
    <property type="term" value="C:cytosol"/>
    <property type="evidence" value="ECO:0007669"/>
    <property type="project" value="TreeGrafter"/>
</dbReference>
<organism evidence="11 12">
    <name type="scientific">Candidatus Portnoybacteria bacterium RIFCSPLOWO2_01_FULL_43_11</name>
    <dbReference type="NCBI Taxonomy" id="1802000"/>
    <lineage>
        <taxon>Bacteria</taxon>
        <taxon>Candidatus Portnoyibacteriota</taxon>
    </lineage>
</organism>
<dbReference type="SUPFAM" id="SSF47323">
    <property type="entry name" value="Anticodon-binding domain of a subclass of class I aminoacyl-tRNA synthetases"/>
    <property type="match status" value="1"/>
</dbReference>
<evidence type="ECO:0000256" key="7">
    <source>
        <dbReference type="ARBA" id="ARBA00022917"/>
    </source>
</evidence>
<feature type="short sequence motif" description="'HIGH' region" evidence="9">
    <location>
        <begin position="33"/>
        <end position="43"/>
    </location>
</feature>
<dbReference type="InterPro" id="IPR009080">
    <property type="entry name" value="tRNAsynth_Ia_anticodon-bd"/>
</dbReference>
<dbReference type="HAMAP" id="MF_00041">
    <property type="entry name" value="Cys_tRNA_synth"/>
    <property type="match status" value="1"/>
</dbReference>
<evidence type="ECO:0000256" key="8">
    <source>
        <dbReference type="ARBA" id="ARBA00023146"/>
    </source>
</evidence>
<keyword evidence="7 9" id="KW-0648">Protein biosynthesis</keyword>
<keyword evidence="4 9" id="KW-0547">Nucleotide-binding</keyword>
<dbReference type="Proteomes" id="UP000178787">
    <property type="component" value="Unassembled WGS sequence"/>
</dbReference>
<evidence type="ECO:0000256" key="5">
    <source>
        <dbReference type="ARBA" id="ARBA00022833"/>
    </source>
</evidence>
<dbReference type="SUPFAM" id="SSF52374">
    <property type="entry name" value="Nucleotidylyl transferase"/>
    <property type="match status" value="1"/>
</dbReference>
<evidence type="ECO:0000313" key="11">
    <source>
        <dbReference type="EMBL" id="OGZ37931.1"/>
    </source>
</evidence>
<proteinExistence type="inferred from homology"/>
<feature type="short sequence motif" description="'KMSKS' region" evidence="9">
    <location>
        <begin position="281"/>
        <end position="285"/>
    </location>
</feature>